<protein>
    <recommendedName>
        <fullName evidence="4">SH3 domain-containing protein</fullName>
    </recommendedName>
</protein>
<evidence type="ECO:0000256" key="1">
    <source>
        <dbReference type="SAM" id="MobiDB-lite"/>
    </source>
</evidence>
<evidence type="ECO:0000313" key="3">
    <source>
        <dbReference type="Proteomes" id="UP001178507"/>
    </source>
</evidence>
<proteinExistence type="predicted"/>
<keyword evidence="3" id="KW-1185">Reference proteome</keyword>
<reference evidence="2" key="1">
    <citation type="submission" date="2023-08" db="EMBL/GenBank/DDBJ databases">
        <authorList>
            <person name="Chen Y."/>
            <person name="Shah S."/>
            <person name="Dougan E. K."/>
            <person name="Thang M."/>
            <person name="Chan C."/>
        </authorList>
    </citation>
    <scope>NUCLEOTIDE SEQUENCE</scope>
</reference>
<feature type="non-terminal residue" evidence="2">
    <location>
        <position position="471"/>
    </location>
</feature>
<dbReference type="EMBL" id="CAUJNA010000629">
    <property type="protein sequence ID" value="CAJ1379427.1"/>
    <property type="molecule type" value="Genomic_DNA"/>
</dbReference>
<accession>A0AA36MPJ1</accession>
<sequence length="471" mass="51733">PPDFGEHLAGPKPHMPRFSEWAEQQRKESDNALNIAGFCIDAVARRELQAFQVDNSALCSQSSGLRYRTAEGGKNPALKVVPWGKVVWGVLDDAGEWLKVKPGRYLPVSVDGVQVLKAVEAEQVSEEEAAAPEPRLGSLKVPEKFRPAPEQSDLSEQGCWYKISAERVVLREGPSLGSAAISSLRRGARLELFGWDDTRKWRRCLEPRTALRGWVLLEHPDLGPLVCPQNPSLAWRPRPLCDAAAEGRLEDLRCFLQEGGDLQEALVLSAASNQLACLVRLIEAGADAAEALKECVRRGEELDVQSAALLSAAAGKSANQPALQLALKRLAEPERKVAEDQLKLKSGVMSKEALLEALEGEAATEAPDSPSPRAQAFEAVPRGELYEVVYQAVWIRNAPDGKGQQITKRMCKDRFRILGFDESGNWGKLKVLLREGEAVGWVMLQHPDLGELIRKCADNDERGGLLKPEEL</sequence>
<evidence type="ECO:0008006" key="4">
    <source>
        <dbReference type="Google" id="ProtNLM"/>
    </source>
</evidence>
<feature type="region of interest" description="Disordered" evidence="1">
    <location>
        <begin position="1"/>
        <end position="23"/>
    </location>
</feature>
<organism evidence="2 3">
    <name type="scientific">Effrenium voratum</name>
    <dbReference type="NCBI Taxonomy" id="2562239"/>
    <lineage>
        <taxon>Eukaryota</taxon>
        <taxon>Sar</taxon>
        <taxon>Alveolata</taxon>
        <taxon>Dinophyceae</taxon>
        <taxon>Suessiales</taxon>
        <taxon>Symbiodiniaceae</taxon>
        <taxon>Effrenium</taxon>
    </lineage>
</organism>
<dbReference type="Proteomes" id="UP001178507">
    <property type="component" value="Unassembled WGS sequence"/>
</dbReference>
<dbReference type="AlphaFoldDB" id="A0AA36MPJ1"/>
<gene>
    <name evidence="2" type="ORF">EVOR1521_LOCUS7677</name>
</gene>
<comment type="caution">
    <text evidence="2">The sequence shown here is derived from an EMBL/GenBank/DDBJ whole genome shotgun (WGS) entry which is preliminary data.</text>
</comment>
<name>A0AA36MPJ1_9DINO</name>
<evidence type="ECO:0000313" key="2">
    <source>
        <dbReference type="EMBL" id="CAJ1379427.1"/>
    </source>
</evidence>